<dbReference type="Proteomes" id="UP000005426">
    <property type="component" value="Unassembled WGS sequence"/>
</dbReference>
<evidence type="ECO:0000313" key="2">
    <source>
        <dbReference type="EMBL" id="EHK47496.1"/>
    </source>
</evidence>
<evidence type="ECO:0000313" key="3">
    <source>
        <dbReference type="Proteomes" id="UP000005426"/>
    </source>
</evidence>
<dbReference type="STRING" id="452589.G9NPM9"/>
<dbReference type="Pfam" id="PF17100">
    <property type="entry name" value="NACHT_N"/>
    <property type="match status" value="1"/>
</dbReference>
<dbReference type="OrthoDB" id="538223at2759"/>
<feature type="non-terminal residue" evidence="2">
    <location>
        <position position="103"/>
    </location>
</feature>
<protein>
    <recommendedName>
        <fullName evidence="1">NWD NACHT-NTPase N-terminal domain-containing protein</fullName>
    </recommendedName>
</protein>
<name>G9NPM9_HYPAI</name>
<dbReference type="InterPro" id="IPR031359">
    <property type="entry name" value="NACHT_N"/>
</dbReference>
<organism evidence="2 3">
    <name type="scientific">Hypocrea atroviridis (strain ATCC 20476 / IMI 206040)</name>
    <name type="common">Trichoderma atroviride</name>
    <dbReference type="NCBI Taxonomy" id="452589"/>
    <lineage>
        <taxon>Eukaryota</taxon>
        <taxon>Fungi</taxon>
        <taxon>Dikarya</taxon>
        <taxon>Ascomycota</taxon>
        <taxon>Pezizomycotina</taxon>
        <taxon>Sordariomycetes</taxon>
        <taxon>Hypocreomycetidae</taxon>
        <taxon>Hypocreales</taxon>
        <taxon>Hypocreaceae</taxon>
        <taxon>Trichoderma</taxon>
    </lineage>
</organism>
<keyword evidence="3" id="KW-1185">Reference proteome</keyword>
<feature type="non-terminal residue" evidence="2">
    <location>
        <position position="1"/>
    </location>
</feature>
<dbReference type="AlphaFoldDB" id="G9NPM9"/>
<sequence length="103" mass="12020">GIAYILSRIEWYRELASLLLDVNKADDSPPQLRDQLQTHIVQLYNKALTYLMRNICLFHEKLDATSSKSILKTDSWASQFSAIQNVERAVQRDMEQYNVEETK</sequence>
<accession>G9NPM9</accession>
<evidence type="ECO:0000259" key="1">
    <source>
        <dbReference type="Pfam" id="PF17100"/>
    </source>
</evidence>
<feature type="domain" description="NWD NACHT-NTPase N-terminal" evidence="1">
    <location>
        <begin position="1"/>
        <end position="93"/>
    </location>
</feature>
<comment type="caution">
    <text evidence="2">The sequence shown here is derived from an EMBL/GenBank/DDBJ whole genome shotgun (WGS) entry which is preliminary data.</text>
</comment>
<proteinExistence type="predicted"/>
<dbReference type="EMBL" id="ABDG02000020">
    <property type="protein sequence ID" value="EHK47496.1"/>
    <property type="molecule type" value="Genomic_DNA"/>
</dbReference>
<gene>
    <name evidence="2" type="ORF">TRIATDRAFT_185799</name>
</gene>
<reference evidence="2 3" key="1">
    <citation type="journal article" date="2011" name="Genome Biol.">
        <title>Comparative genome sequence analysis underscores mycoparasitism as the ancestral life style of Trichoderma.</title>
        <authorList>
            <person name="Kubicek C.P."/>
            <person name="Herrera-Estrella A."/>
            <person name="Seidl-Seiboth V."/>
            <person name="Martinez D.A."/>
            <person name="Druzhinina I.S."/>
            <person name="Thon M."/>
            <person name="Zeilinger S."/>
            <person name="Casas-Flores S."/>
            <person name="Horwitz B.A."/>
            <person name="Mukherjee P.K."/>
            <person name="Mukherjee M."/>
            <person name="Kredics L."/>
            <person name="Alcaraz L.D."/>
            <person name="Aerts A."/>
            <person name="Antal Z."/>
            <person name="Atanasova L."/>
            <person name="Cervantes-Badillo M.G."/>
            <person name="Challacombe J."/>
            <person name="Chertkov O."/>
            <person name="McCluskey K."/>
            <person name="Coulpier F."/>
            <person name="Deshpande N."/>
            <person name="von Doehren H."/>
            <person name="Ebbole D.J."/>
            <person name="Esquivel-Naranjo E.U."/>
            <person name="Fekete E."/>
            <person name="Flipphi M."/>
            <person name="Glaser F."/>
            <person name="Gomez-Rodriguez E.Y."/>
            <person name="Gruber S."/>
            <person name="Han C."/>
            <person name="Henrissat B."/>
            <person name="Hermosa R."/>
            <person name="Hernandez-Onate M."/>
            <person name="Karaffa L."/>
            <person name="Kosti I."/>
            <person name="Le Crom S."/>
            <person name="Lindquist E."/>
            <person name="Lucas S."/>
            <person name="Luebeck M."/>
            <person name="Luebeck P.S."/>
            <person name="Margeot A."/>
            <person name="Metz B."/>
            <person name="Misra M."/>
            <person name="Nevalainen H."/>
            <person name="Omann M."/>
            <person name="Packer N."/>
            <person name="Perrone G."/>
            <person name="Uresti-Rivera E.E."/>
            <person name="Salamov A."/>
            <person name="Schmoll M."/>
            <person name="Seiboth B."/>
            <person name="Shapiro H."/>
            <person name="Sukno S."/>
            <person name="Tamayo-Ramos J.A."/>
            <person name="Tisch D."/>
            <person name="Wiest A."/>
            <person name="Wilkinson H.H."/>
            <person name="Zhang M."/>
            <person name="Coutinho P.M."/>
            <person name="Kenerley C.M."/>
            <person name="Monte E."/>
            <person name="Baker S.E."/>
            <person name="Grigoriev I.V."/>
        </authorList>
    </citation>
    <scope>NUCLEOTIDE SEQUENCE [LARGE SCALE GENOMIC DNA]</scope>
    <source>
        <strain evidence="3">ATCC 20476 / IMI 206040</strain>
    </source>
</reference>
<dbReference type="HOGENOM" id="CLU_2270114_0_0_1"/>